<evidence type="ECO:0000313" key="1">
    <source>
        <dbReference type="EMBL" id="PQJ68234.1"/>
    </source>
</evidence>
<evidence type="ECO:0008006" key="3">
    <source>
        <dbReference type="Google" id="ProtNLM"/>
    </source>
</evidence>
<dbReference type="Proteomes" id="UP000238730">
    <property type="component" value="Unassembled WGS sequence"/>
</dbReference>
<dbReference type="EMBL" id="MSCJ01000001">
    <property type="protein sequence ID" value="PQJ68234.1"/>
    <property type="molecule type" value="Genomic_DNA"/>
</dbReference>
<protein>
    <recommendedName>
        <fullName evidence="3">Transcriptional regulator VspR</fullName>
    </recommendedName>
</protein>
<evidence type="ECO:0000313" key="2">
    <source>
        <dbReference type="Proteomes" id="UP000238730"/>
    </source>
</evidence>
<dbReference type="RefSeq" id="WP_105061206.1">
    <property type="nucleotide sequence ID" value="NZ_MSCJ01000001.1"/>
</dbReference>
<reference evidence="1 2" key="1">
    <citation type="submission" date="2016-12" db="EMBL/GenBank/DDBJ databases">
        <title>Diversity of luminous bacteria.</title>
        <authorList>
            <person name="Yoshizawa S."/>
            <person name="Kogure K."/>
        </authorList>
    </citation>
    <scope>NUCLEOTIDE SEQUENCE [LARGE SCALE GENOMIC DNA]</scope>
    <source>
        <strain evidence="1 2">LC1-200</strain>
    </source>
</reference>
<name>A0A2S7W309_PHOAN</name>
<dbReference type="OrthoDB" id="5829733at2"/>
<gene>
    <name evidence="1" type="ORF">BTO08_13035</name>
</gene>
<comment type="caution">
    <text evidence="1">The sequence shown here is derived from an EMBL/GenBank/DDBJ whole genome shotgun (WGS) entry which is preliminary data.</text>
</comment>
<dbReference type="AlphaFoldDB" id="A0A2S7W309"/>
<organism evidence="1 2">
    <name type="scientific">Photobacterium angustum</name>
    <dbReference type="NCBI Taxonomy" id="661"/>
    <lineage>
        <taxon>Bacteria</taxon>
        <taxon>Pseudomonadati</taxon>
        <taxon>Pseudomonadota</taxon>
        <taxon>Gammaproteobacteria</taxon>
        <taxon>Vibrionales</taxon>
        <taxon>Vibrionaceae</taxon>
        <taxon>Photobacterium</taxon>
    </lineage>
</organism>
<accession>A0A2S7W309</accession>
<sequence>MKPSKKICEVMYNLLIEKRMDGFSVLEARDILLPMTAISSDYDVARKQVYRKLWQYEQKGWLSTEGKGREKRYFQTSLFHSFELYKKSSSIDERKAKERLENDYSVLLKEQTTYKAELEIVLGEIEQYNSLKSRFPELKDRLDFLLKQAREQSAYLLGKVNGLTKLLTSLSKDGLC</sequence>
<proteinExistence type="predicted"/>